<proteinExistence type="predicted"/>
<dbReference type="EMBL" id="JANPWB010000009">
    <property type="protein sequence ID" value="KAJ1158197.1"/>
    <property type="molecule type" value="Genomic_DNA"/>
</dbReference>
<dbReference type="Gene3D" id="3.30.70.1820">
    <property type="entry name" value="L1 transposable element, RRM domain"/>
    <property type="match status" value="1"/>
</dbReference>
<protein>
    <submittedName>
        <fullName evidence="1">Uncharacterized protein</fullName>
    </submittedName>
</protein>
<evidence type="ECO:0000313" key="2">
    <source>
        <dbReference type="Proteomes" id="UP001066276"/>
    </source>
</evidence>
<name>A0AAV7S2I2_PLEWA</name>
<sequence length="106" mass="11685">MVERFVPSWIKDVLWPVGLSRVFIVERAHRALVAPPHPGAPPRAIIARLLNYAVPGTPEGAIQGEIPLFQREKVWRWLETWDKVAPGRPARTGLAVHGPSGVASPD</sequence>
<comment type="caution">
    <text evidence="1">The sequence shown here is derived from an EMBL/GenBank/DDBJ whole genome shotgun (WGS) entry which is preliminary data.</text>
</comment>
<reference evidence="1" key="1">
    <citation type="journal article" date="2022" name="bioRxiv">
        <title>Sequencing and chromosome-scale assembly of the giantPleurodeles waltlgenome.</title>
        <authorList>
            <person name="Brown T."/>
            <person name="Elewa A."/>
            <person name="Iarovenko S."/>
            <person name="Subramanian E."/>
            <person name="Araus A.J."/>
            <person name="Petzold A."/>
            <person name="Susuki M."/>
            <person name="Suzuki K.-i.T."/>
            <person name="Hayashi T."/>
            <person name="Toyoda A."/>
            <person name="Oliveira C."/>
            <person name="Osipova E."/>
            <person name="Leigh N.D."/>
            <person name="Simon A."/>
            <person name="Yun M.H."/>
        </authorList>
    </citation>
    <scope>NUCLEOTIDE SEQUENCE</scope>
    <source>
        <strain evidence="1">20211129_DDA</strain>
        <tissue evidence="1">Liver</tissue>
    </source>
</reference>
<evidence type="ECO:0000313" key="1">
    <source>
        <dbReference type="EMBL" id="KAJ1158197.1"/>
    </source>
</evidence>
<gene>
    <name evidence="1" type="ORF">NDU88_010891</name>
</gene>
<dbReference type="AlphaFoldDB" id="A0AAV7S2I2"/>
<organism evidence="1 2">
    <name type="scientific">Pleurodeles waltl</name>
    <name type="common">Iberian ribbed newt</name>
    <dbReference type="NCBI Taxonomy" id="8319"/>
    <lineage>
        <taxon>Eukaryota</taxon>
        <taxon>Metazoa</taxon>
        <taxon>Chordata</taxon>
        <taxon>Craniata</taxon>
        <taxon>Vertebrata</taxon>
        <taxon>Euteleostomi</taxon>
        <taxon>Amphibia</taxon>
        <taxon>Batrachia</taxon>
        <taxon>Caudata</taxon>
        <taxon>Salamandroidea</taxon>
        <taxon>Salamandridae</taxon>
        <taxon>Pleurodelinae</taxon>
        <taxon>Pleurodeles</taxon>
    </lineage>
</organism>
<dbReference type="Proteomes" id="UP001066276">
    <property type="component" value="Chromosome 5"/>
</dbReference>
<accession>A0AAV7S2I2</accession>
<keyword evidence="2" id="KW-1185">Reference proteome</keyword>